<name>A0ABW2S035_9NOCA</name>
<evidence type="ECO:0000256" key="4">
    <source>
        <dbReference type="ARBA" id="ARBA00022692"/>
    </source>
</evidence>
<feature type="transmembrane region" description="Helical" evidence="9">
    <location>
        <begin position="456"/>
        <end position="478"/>
    </location>
</feature>
<feature type="transmembrane region" description="Helical" evidence="9">
    <location>
        <begin position="120"/>
        <end position="140"/>
    </location>
</feature>
<feature type="transmembrane region" description="Helical" evidence="9">
    <location>
        <begin position="425"/>
        <end position="444"/>
    </location>
</feature>
<keyword evidence="3 7" id="KW-0813">Transport</keyword>
<evidence type="ECO:0000256" key="7">
    <source>
        <dbReference type="PIRNR" id="PIRNR002744"/>
    </source>
</evidence>
<keyword evidence="6 7" id="KW-0472">Membrane</keyword>
<dbReference type="InterPro" id="IPR026030">
    <property type="entry name" value="Pur-cyt_permease_Fcy2/21/22"/>
</dbReference>
<feature type="transmembrane region" description="Helical" evidence="9">
    <location>
        <begin position="306"/>
        <end position="326"/>
    </location>
</feature>
<sequence>MITNDTPVPVRTAPPHQPPPENRFGQVEAVGVEFIPESERDSRPLNMLAVFFGGNLAFSVIVFGWLPISFGLSWVSAVTASAVGIGLGTVLIAPMSLLGPRTGTNNTVSSGAHFGVSGRMVGSGLTLLFALAYAAIAVWTSGDALIAAAHRLLGTPVDDGMLALGYGIIAAEIVVVALFGHGTVVALQKFVLPVVGVLLLLGVVAFGGRFDPGAGGGDYLLGSFWPTWILCVVLAVGGPLSYAPTLGDYSRRISRTRFSDRSIVAATMGGIFFGLFVTAAFGSFTASTFTTLGDSYVVDLVTEAPGWYVLPIVLIALAGGLGQGVLNVYASGLDLEALIPRLRRVHTTLITSALAVLLLYVGVFVVDAVDSITAMTLVLNGFAAPWVAINVAGFLVARKGRYDPADLQVFNEGRRGGRYWFTGGWNLRAVIPWAAGSLFGLLAVETSLYTGPLAHLANGIDVSLVGSSLIAVVGYLLALRLWPERVDPVDGGDPRLSPQ</sequence>
<comment type="subcellular location">
    <subcellularLocation>
        <location evidence="1">Membrane</location>
        <topology evidence="1">Multi-pass membrane protein</topology>
    </subcellularLocation>
</comment>
<feature type="transmembrane region" description="Helical" evidence="9">
    <location>
        <begin position="372"/>
        <end position="397"/>
    </location>
</feature>
<feature type="region of interest" description="Disordered" evidence="8">
    <location>
        <begin position="1"/>
        <end position="23"/>
    </location>
</feature>
<dbReference type="PANTHER" id="PTHR31806">
    <property type="entry name" value="PURINE-CYTOSINE PERMEASE FCY2-RELATED"/>
    <property type="match status" value="1"/>
</dbReference>
<dbReference type="Pfam" id="PF02133">
    <property type="entry name" value="Transp_cyt_pur"/>
    <property type="match status" value="1"/>
</dbReference>
<comment type="similarity">
    <text evidence="2 7">Belongs to the purine-cytosine permease (2.A.39) family.</text>
</comment>
<dbReference type="RefSeq" id="WP_378406264.1">
    <property type="nucleotide sequence ID" value="NZ_JBHTCS010000017.1"/>
</dbReference>
<evidence type="ECO:0000256" key="5">
    <source>
        <dbReference type="ARBA" id="ARBA00022989"/>
    </source>
</evidence>
<dbReference type="Proteomes" id="UP001596484">
    <property type="component" value="Unassembled WGS sequence"/>
</dbReference>
<dbReference type="Gene3D" id="1.10.4160.10">
    <property type="entry name" value="Hydantoin permease"/>
    <property type="match status" value="1"/>
</dbReference>
<evidence type="ECO:0000256" key="3">
    <source>
        <dbReference type="ARBA" id="ARBA00022448"/>
    </source>
</evidence>
<feature type="transmembrane region" description="Helical" evidence="9">
    <location>
        <begin position="74"/>
        <end position="99"/>
    </location>
</feature>
<evidence type="ECO:0000256" key="6">
    <source>
        <dbReference type="ARBA" id="ARBA00023136"/>
    </source>
</evidence>
<feature type="transmembrane region" description="Helical" evidence="9">
    <location>
        <begin position="160"/>
        <end position="179"/>
    </location>
</feature>
<proteinExistence type="inferred from homology"/>
<keyword evidence="11" id="KW-1185">Reference proteome</keyword>
<evidence type="ECO:0000256" key="2">
    <source>
        <dbReference type="ARBA" id="ARBA00008974"/>
    </source>
</evidence>
<protein>
    <submittedName>
        <fullName evidence="10">Purine-cytosine permease family protein</fullName>
    </submittedName>
</protein>
<dbReference type="InterPro" id="IPR001248">
    <property type="entry name" value="Pur-cyt_permease"/>
</dbReference>
<organism evidence="10 11">
    <name type="scientific">Rhodococcus daqingensis</name>
    <dbReference type="NCBI Taxonomy" id="2479363"/>
    <lineage>
        <taxon>Bacteria</taxon>
        <taxon>Bacillati</taxon>
        <taxon>Actinomycetota</taxon>
        <taxon>Actinomycetes</taxon>
        <taxon>Mycobacteriales</taxon>
        <taxon>Nocardiaceae</taxon>
        <taxon>Rhodococcus</taxon>
    </lineage>
</organism>
<feature type="transmembrane region" description="Helical" evidence="9">
    <location>
        <begin position="191"/>
        <end position="210"/>
    </location>
</feature>
<evidence type="ECO:0000256" key="1">
    <source>
        <dbReference type="ARBA" id="ARBA00004141"/>
    </source>
</evidence>
<evidence type="ECO:0000313" key="10">
    <source>
        <dbReference type="EMBL" id="MFC7449365.1"/>
    </source>
</evidence>
<dbReference type="PIRSF" id="PIRSF002744">
    <property type="entry name" value="Pur-cyt_permease"/>
    <property type="match status" value="1"/>
</dbReference>
<comment type="caution">
    <text evidence="10">The sequence shown here is derived from an EMBL/GenBank/DDBJ whole genome shotgun (WGS) entry which is preliminary data.</text>
</comment>
<feature type="transmembrane region" description="Helical" evidence="9">
    <location>
        <begin position="48"/>
        <end position="68"/>
    </location>
</feature>
<feature type="transmembrane region" description="Helical" evidence="9">
    <location>
        <begin position="222"/>
        <end position="242"/>
    </location>
</feature>
<reference evidence="11" key="1">
    <citation type="journal article" date="2019" name="Int. J. Syst. Evol. Microbiol.">
        <title>The Global Catalogue of Microorganisms (GCM) 10K type strain sequencing project: providing services to taxonomists for standard genome sequencing and annotation.</title>
        <authorList>
            <consortium name="The Broad Institute Genomics Platform"/>
            <consortium name="The Broad Institute Genome Sequencing Center for Infectious Disease"/>
            <person name="Wu L."/>
            <person name="Ma J."/>
        </authorList>
    </citation>
    <scope>NUCLEOTIDE SEQUENCE [LARGE SCALE GENOMIC DNA]</scope>
    <source>
        <strain evidence="11">ICMP 19430</strain>
    </source>
</reference>
<feature type="transmembrane region" description="Helical" evidence="9">
    <location>
        <begin position="347"/>
        <end position="366"/>
    </location>
</feature>
<feature type="transmembrane region" description="Helical" evidence="9">
    <location>
        <begin position="263"/>
        <end position="286"/>
    </location>
</feature>
<dbReference type="PANTHER" id="PTHR31806:SF1">
    <property type="entry name" value="PURINE-CYTOSINE PERMEASE FCY2-RELATED"/>
    <property type="match status" value="1"/>
</dbReference>
<keyword evidence="5 9" id="KW-1133">Transmembrane helix</keyword>
<accession>A0ABW2S035</accession>
<evidence type="ECO:0000313" key="11">
    <source>
        <dbReference type="Proteomes" id="UP001596484"/>
    </source>
</evidence>
<evidence type="ECO:0000256" key="9">
    <source>
        <dbReference type="SAM" id="Phobius"/>
    </source>
</evidence>
<gene>
    <name evidence="10" type="ORF">ACFQS9_15830</name>
</gene>
<evidence type="ECO:0000256" key="8">
    <source>
        <dbReference type="SAM" id="MobiDB-lite"/>
    </source>
</evidence>
<keyword evidence="4 9" id="KW-0812">Transmembrane</keyword>
<dbReference type="EMBL" id="JBHTCS010000017">
    <property type="protein sequence ID" value="MFC7449365.1"/>
    <property type="molecule type" value="Genomic_DNA"/>
</dbReference>